<evidence type="ECO:0000256" key="3">
    <source>
        <dbReference type="ARBA" id="ARBA00022112"/>
    </source>
</evidence>
<evidence type="ECO:0000256" key="4">
    <source>
        <dbReference type="ARBA" id="ARBA00022723"/>
    </source>
</evidence>
<feature type="binding site" evidence="6">
    <location>
        <position position="82"/>
    </location>
    <ligand>
        <name>a divalent metal cation</name>
        <dbReference type="ChEBI" id="CHEBI:60240"/>
        <label>1</label>
    </ligand>
</feature>
<evidence type="ECO:0000256" key="6">
    <source>
        <dbReference type="PIRSR" id="PIRSR602678-1"/>
    </source>
</evidence>
<dbReference type="GO" id="GO:0046872">
    <property type="term" value="F:metal ion binding"/>
    <property type="evidence" value="ECO:0007669"/>
    <property type="project" value="UniProtKB-UniRule"/>
</dbReference>
<dbReference type="Proteomes" id="UP000182146">
    <property type="component" value="Unassembled WGS sequence"/>
</dbReference>
<dbReference type="GO" id="GO:0005737">
    <property type="term" value="C:cytoplasm"/>
    <property type="evidence" value="ECO:0007669"/>
    <property type="project" value="TreeGrafter"/>
</dbReference>
<dbReference type="Gene3D" id="3.30.70.120">
    <property type="match status" value="1"/>
</dbReference>
<dbReference type="EMBL" id="FNGU01000007">
    <property type="protein sequence ID" value="SDM56911.1"/>
    <property type="molecule type" value="Genomic_DNA"/>
</dbReference>
<sequence length="387" mass="42118">MHSFFFMAIERMQKKKFPRVQDIVGLIHALAPPSLAEEWDNVGLQVGDPAAEVRRVLVALDPSHAVMQEAAAADAQLLISHHPLIFRPLKNLTPTDDVGRALLLAARTEIAVLCAHTNLDRARAGLNDWLAEALGLSQTTALQGSAGELFKLVVFVPRGYEEAVAAALFEGGAGHIGDYDQCSFRTLGRGTFRPGAQSDPFIGSAGGARETVREMRLETVVPREYLQRAIQRMIKAHPYEEVAYDLIALHNRRIDIGLGRLGRLDQPLALDAFAEQVRVALSCQALRVVGDGARQVSKVAVCSGSGASLIGEAARQGVDVLVTGDVKYHEAQSALTQGLALIDAGHFPTERIVVPRLADCLRERLDERGWTTEVMQAKGEIDPFRML</sequence>
<protein>
    <recommendedName>
        <fullName evidence="3 5">GTP cyclohydrolase 1 type 2 homolog</fullName>
    </recommendedName>
</protein>
<proteinExistence type="inferred from homology"/>
<dbReference type="AlphaFoldDB" id="A0A1G9UAF7"/>
<accession>A0A1G9UAF7</accession>
<keyword evidence="4 5" id="KW-0479">Metal-binding</keyword>
<gene>
    <name evidence="7" type="ORF">SAMN05660860_02779</name>
</gene>
<feature type="binding site" evidence="6">
    <location>
        <position position="350"/>
    </location>
    <ligand>
        <name>a divalent metal cation</name>
        <dbReference type="ChEBI" id="CHEBI:60240"/>
        <label>1</label>
    </ligand>
</feature>
<dbReference type="PANTHER" id="PTHR13799">
    <property type="entry name" value="NGG1 INTERACTING FACTOR 3"/>
    <property type="match status" value="1"/>
</dbReference>
<dbReference type="STRING" id="392333.SAMN05660860_02779"/>
<evidence type="ECO:0000256" key="2">
    <source>
        <dbReference type="ARBA" id="ARBA00011643"/>
    </source>
</evidence>
<organism evidence="7 8">
    <name type="scientific">Geoalkalibacter ferrihydriticus</name>
    <dbReference type="NCBI Taxonomy" id="392333"/>
    <lineage>
        <taxon>Bacteria</taxon>
        <taxon>Pseudomonadati</taxon>
        <taxon>Thermodesulfobacteriota</taxon>
        <taxon>Desulfuromonadia</taxon>
        <taxon>Desulfuromonadales</taxon>
        <taxon>Geoalkalibacteraceae</taxon>
        <taxon>Geoalkalibacter</taxon>
    </lineage>
</organism>
<dbReference type="SUPFAM" id="SSF102705">
    <property type="entry name" value="NIF3 (NGG1p interacting factor 3)-like"/>
    <property type="match status" value="1"/>
</dbReference>
<name>A0A1G9UAF7_9BACT</name>
<evidence type="ECO:0000256" key="1">
    <source>
        <dbReference type="ARBA" id="ARBA00006964"/>
    </source>
</evidence>
<dbReference type="InterPro" id="IPR017221">
    <property type="entry name" value="DUF34/NIF3_bac"/>
</dbReference>
<dbReference type="Pfam" id="PF01784">
    <property type="entry name" value="DUF34_NIF3"/>
    <property type="match status" value="1"/>
</dbReference>
<reference evidence="7 8" key="1">
    <citation type="submission" date="2016-10" db="EMBL/GenBank/DDBJ databases">
        <authorList>
            <person name="de Groot N.N."/>
        </authorList>
    </citation>
    <scope>NUCLEOTIDE SEQUENCE [LARGE SCALE GENOMIC DNA]</scope>
    <source>
        <strain evidence="7 8">DSM 17813</strain>
    </source>
</reference>
<comment type="subunit">
    <text evidence="2">Homohexamer.</text>
</comment>
<feature type="binding site" evidence="6">
    <location>
        <position position="120"/>
    </location>
    <ligand>
        <name>a divalent metal cation</name>
        <dbReference type="ChEBI" id="CHEBI:60240"/>
        <label>1</label>
    </ligand>
</feature>
<dbReference type="InterPro" id="IPR036069">
    <property type="entry name" value="DUF34/NIF3_sf"/>
</dbReference>
<dbReference type="PANTHER" id="PTHR13799:SF14">
    <property type="entry name" value="GTP CYCLOHYDROLASE 1 TYPE 2 HOMOLOG"/>
    <property type="match status" value="1"/>
</dbReference>
<dbReference type="FunFam" id="3.40.1390.30:FF:000001">
    <property type="entry name" value="GTP cyclohydrolase 1 type 2"/>
    <property type="match status" value="1"/>
</dbReference>
<dbReference type="NCBIfam" id="TIGR00486">
    <property type="entry name" value="YbgI_SA1388"/>
    <property type="match status" value="1"/>
</dbReference>
<dbReference type="Gene3D" id="3.40.1390.30">
    <property type="entry name" value="NIF3 (NGG1p interacting factor 3)-like"/>
    <property type="match status" value="2"/>
</dbReference>
<feature type="binding site" evidence="6">
    <location>
        <position position="346"/>
    </location>
    <ligand>
        <name>a divalent metal cation</name>
        <dbReference type="ChEBI" id="CHEBI:60240"/>
        <label>1</label>
    </ligand>
</feature>
<dbReference type="InterPro" id="IPR002678">
    <property type="entry name" value="DUF34/NIF3"/>
</dbReference>
<feature type="binding site" evidence="6">
    <location>
        <position position="81"/>
    </location>
    <ligand>
        <name>a divalent metal cation</name>
        <dbReference type="ChEBI" id="CHEBI:60240"/>
        <label>1</label>
    </ligand>
</feature>
<comment type="similarity">
    <text evidence="1 5">Belongs to the GTP cyclohydrolase I type 2/NIF3 family.</text>
</comment>
<evidence type="ECO:0000256" key="5">
    <source>
        <dbReference type="PIRNR" id="PIRNR037489"/>
    </source>
</evidence>
<evidence type="ECO:0000313" key="8">
    <source>
        <dbReference type="Proteomes" id="UP000182146"/>
    </source>
</evidence>
<dbReference type="PIRSF" id="PIRSF037489">
    <property type="entry name" value="UCP037489_NIF3_YqfO"/>
    <property type="match status" value="1"/>
</dbReference>
<evidence type="ECO:0000313" key="7">
    <source>
        <dbReference type="EMBL" id="SDM56911.1"/>
    </source>
</evidence>
<dbReference type="InterPro" id="IPR015867">
    <property type="entry name" value="N-reg_PII/ATP_PRibTrfase_C"/>
</dbReference>